<evidence type="ECO:0000256" key="5">
    <source>
        <dbReference type="ARBA" id="ARBA00022737"/>
    </source>
</evidence>
<keyword evidence="6" id="KW-0539">Nucleus</keyword>
<keyword evidence="5" id="KW-0677">Repeat</keyword>
<dbReference type="AlphaFoldDB" id="A0A8J6AYV7"/>
<evidence type="ECO:0000256" key="4">
    <source>
        <dbReference type="ARBA" id="ARBA00022574"/>
    </source>
</evidence>
<proteinExistence type="inferred from homology"/>
<evidence type="ECO:0000256" key="2">
    <source>
        <dbReference type="ARBA" id="ARBA00005649"/>
    </source>
</evidence>
<dbReference type="PROSITE" id="PS50082">
    <property type="entry name" value="WD_REPEATS_2"/>
    <property type="match status" value="2"/>
</dbReference>
<dbReference type="GO" id="GO:0000462">
    <property type="term" value="P:maturation of SSU-rRNA from tricistronic rRNA transcript (SSU-rRNA, 5.8S rRNA, LSU-rRNA)"/>
    <property type="evidence" value="ECO:0007669"/>
    <property type="project" value="TreeGrafter"/>
</dbReference>
<accession>A0A8J6AYV7</accession>
<feature type="domain" description="Sof1-like protein" evidence="9">
    <location>
        <begin position="334"/>
        <end position="420"/>
    </location>
</feature>
<dbReference type="SUPFAM" id="SSF50978">
    <property type="entry name" value="WD40 repeat-like"/>
    <property type="match status" value="1"/>
</dbReference>
<dbReference type="EMBL" id="JAGFMF010011395">
    <property type="protein sequence ID" value="KAG8524095.1"/>
    <property type="molecule type" value="Genomic_DNA"/>
</dbReference>
<dbReference type="InterPro" id="IPR036322">
    <property type="entry name" value="WD40_repeat_dom_sf"/>
</dbReference>
<organism evidence="10 11">
    <name type="scientific">Galemys pyrenaicus</name>
    <name type="common">Iberian desman</name>
    <name type="synonym">Pyrenean desman</name>
    <dbReference type="NCBI Taxonomy" id="202257"/>
    <lineage>
        <taxon>Eukaryota</taxon>
        <taxon>Metazoa</taxon>
        <taxon>Chordata</taxon>
        <taxon>Craniata</taxon>
        <taxon>Vertebrata</taxon>
        <taxon>Euteleostomi</taxon>
        <taxon>Mammalia</taxon>
        <taxon>Eutheria</taxon>
        <taxon>Laurasiatheria</taxon>
        <taxon>Eulipotyphla</taxon>
        <taxon>Talpidae</taxon>
        <taxon>Galemys</taxon>
    </lineage>
</organism>
<keyword evidence="3" id="KW-0698">rRNA processing</keyword>
<dbReference type="PANTHER" id="PTHR22851">
    <property type="entry name" value="U3 SMALL NUCLEOLAR RNA U3 SNORNA ASSOCIATED PROTEIN"/>
    <property type="match status" value="1"/>
</dbReference>
<keyword evidence="11" id="KW-1185">Reference proteome</keyword>
<evidence type="ECO:0000256" key="3">
    <source>
        <dbReference type="ARBA" id="ARBA00022552"/>
    </source>
</evidence>
<evidence type="ECO:0000313" key="10">
    <source>
        <dbReference type="EMBL" id="KAG8524095.1"/>
    </source>
</evidence>
<evidence type="ECO:0000259" key="9">
    <source>
        <dbReference type="Pfam" id="PF04158"/>
    </source>
</evidence>
<dbReference type="InterPro" id="IPR015943">
    <property type="entry name" value="WD40/YVTN_repeat-like_dom_sf"/>
</dbReference>
<evidence type="ECO:0000256" key="7">
    <source>
        <dbReference type="ARBA" id="ARBA00023274"/>
    </source>
</evidence>
<evidence type="ECO:0000256" key="8">
    <source>
        <dbReference type="PROSITE-ProRule" id="PRU00221"/>
    </source>
</evidence>
<dbReference type="Pfam" id="PF04158">
    <property type="entry name" value="Sof1"/>
    <property type="match status" value="1"/>
</dbReference>
<dbReference type="SMART" id="SM00320">
    <property type="entry name" value="WD40"/>
    <property type="match status" value="4"/>
</dbReference>
<comment type="caution">
    <text evidence="10">The sequence shown here is derived from an EMBL/GenBank/DDBJ whole genome shotgun (WGS) entry which is preliminary data.</text>
</comment>
<evidence type="ECO:0000256" key="6">
    <source>
        <dbReference type="ARBA" id="ARBA00023242"/>
    </source>
</evidence>
<dbReference type="GO" id="GO:0032040">
    <property type="term" value="C:small-subunit processome"/>
    <property type="evidence" value="ECO:0007669"/>
    <property type="project" value="TreeGrafter"/>
</dbReference>
<feature type="repeat" description="WD" evidence="8">
    <location>
        <begin position="301"/>
        <end position="342"/>
    </location>
</feature>
<dbReference type="InterPro" id="IPR001680">
    <property type="entry name" value="WD40_rpt"/>
</dbReference>
<keyword evidence="7" id="KW-0687">Ribonucleoprotein</keyword>
<evidence type="ECO:0000313" key="11">
    <source>
        <dbReference type="Proteomes" id="UP000700334"/>
    </source>
</evidence>
<dbReference type="OrthoDB" id="10249065at2759"/>
<dbReference type="InterPro" id="IPR051733">
    <property type="entry name" value="WD_repeat_DCAF13/WDSOF1"/>
</dbReference>
<evidence type="ECO:0000256" key="1">
    <source>
        <dbReference type="ARBA" id="ARBA00004604"/>
    </source>
</evidence>
<sequence length="425" mass="49029">MKVKMLSRNPDNYVRETKLDLQRVPRNYDPTLHPFEVPREYVRALNATKLERVFAKPFLASLDGHRDGVNCLAKHPKSLATVLSGACDGEASVTLNVRIWNLTKRKCIRTIQAHEGFVRGICTRFCGTSFFTIGDDKTVKQWKMETPGYGEEEEPLHTILGKTVYTGIDHHWKEAVFATCGQQVDIWDEQRTNPICSMTWGFDSISSVKFNPIEVILDMRTNTICWNPMEAFIFTAANEDYNLYTFDMRALDTPVMVHMDHVSAVLDVDYSPTGKEFVSASFDKSIRIFPVDKGRSREVYHTKRMQHVICVKWTSDSKYIMCGSDEMNIRLWKANASEKLGVLTSRERAAKDYNQKLKEKFQHHPQIKRIARHRHLPKSIYTQIQEQRIMKAAQRRKEVNRIKHSKPGSVPIVSEKKKHVVAVVK</sequence>
<protein>
    <submittedName>
        <fullName evidence="10">DDB1- and CUL4-associated factor 13</fullName>
    </submittedName>
</protein>
<dbReference type="Pfam" id="PF00400">
    <property type="entry name" value="WD40"/>
    <property type="match status" value="4"/>
</dbReference>
<comment type="similarity">
    <text evidence="2">Belongs to the WD repeat DCAF13/WDSOF1 family.</text>
</comment>
<name>A0A8J6AYV7_GALPY</name>
<feature type="repeat" description="WD" evidence="8">
    <location>
        <begin position="258"/>
        <end position="299"/>
    </location>
</feature>
<dbReference type="PANTHER" id="PTHR22851:SF0">
    <property type="entry name" value="DDB1- AND CUL4-ASSOCIATED FACTOR 13"/>
    <property type="match status" value="1"/>
</dbReference>
<gene>
    <name evidence="10" type="ORF">J0S82_004579</name>
</gene>
<dbReference type="Proteomes" id="UP000700334">
    <property type="component" value="Unassembled WGS sequence"/>
</dbReference>
<dbReference type="InterPro" id="IPR007287">
    <property type="entry name" value="Sof1"/>
</dbReference>
<dbReference type="Gene3D" id="2.130.10.10">
    <property type="entry name" value="YVTN repeat-like/Quinoprotein amine dehydrogenase"/>
    <property type="match status" value="2"/>
</dbReference>
<keyword evidence="4 8" id="KW-0853">WD repeat</keyword>
<reference evidence="10" key="1">
    <citation type="journal article" date="2021" name="Evol. Appl.">
        <title>The genome of the Pyrenean desman and the effects of bottlenecks and inbreeding on the genomic landscape of an endangered species.</title>
        <authorList>
            <person name="Escoda L."/>
            <person name="Castresana J."/>
        </authorList>
    </citation>
    <scope>NUCLEOTIDE SEQUENCE</scope>
    <source>
        <strain evidence="10">IBE-C5619</strain>
    </source>
</reference>
<comment type="subcellular location">
    <subcellularLocation>
        <location evidence="1">Nucleus</location>
        <location evidence="1">Nucleolus</location>
    </subcellularLocation>
</comment>